<dbReference type="Proteomes" id="UP000694404">
    <property type="component" value="Unplaced"/>
</dbReference>
<evidence type="ECO:0000313" key="4">
    <source>
        <dbReference type="Ensembl" id="ENSCABP00000012258.1"/>
    </source>
</evidence>
<dbReference type="Gene3D" id="2.20.100.10">
    <property type="entry name" value="Thrombospondin type-1 (TSP1) repeat"/>
    <property type="match status" value="1"/>
</dbReference>
<evidence type="ECO:0000256" key="1">
    <source>
        <dbReference type="ARBA" id="ARBA00022729"/>
    </source>
</evidence>
<reference evidence="4" key="1">
    <citation type="submission" date="2025-08" db="UniProtKB">
        <authorList>
            <consortium name="Ensembl"/>
        </authorList>
    </citation>
    <scope>IDENTIFICATION</scope>
</reference>
<accession>A0A8C0IQM6</accession>
<evidence type="ECO:0000256" key="2">
    <source>
        <dbReference type="ARBA" id="ARBA00022737"/>
    </source>
</evidence>
<keyword evidence="2" id="KW-0677">Repeat</keyword>
<proteinExistence type="predicted"/>
<dbReference type="PROSITE" id="PS50900">
    <property type="entry name" value="PLAC"/>
    <property type="match status" value="1"/>
</dbReference>
<dbReference type="SMART" id="SM00209">
    <property type="entry name" value="TSP1"/>
    <property type="match status" value="1"/>
</dbReference>
<dbReference type="InterPro" id="IPR036383">
    <property type="entry name" value="TSP1_rpt_sf"/>
</dbReference>
<evidence type="ECO:0000313" key="5">
    <source>
        <dbReference type="Proteomes" id="UP000694404"/>
    </source>
</evidence>
<dbReference type="InterPro" id="IPR010909">
    <property type="entry name" value="PLAC"/>
</dbReference>
<keyword evidence="5" id="KW-1185">Reference proteome</keyword>
<evidence type="ECO:0000259" key="3">
    <source>
        <dbReference type="PROSITE" id="PS50900"/>
    </source>
</evidence>
<keyword evidence="1" id="KW-0732">Signal</keyword>
<dbReference type="SUPFAM" id="SSF82895">
    <property type="entry name" value="TSP-1 type 1 repeat"/>
    <property type="match status" value="1"/>
</dbReference>
<protein>
    <recommendedName>
        <fullName evidence="3">PLAC domain-containing protein</fullName>
    </recommendedName>
</protein>
<dbReference type="Pfam" id="PF19030">
    <property type="entry name" value="TSP1_ADAMTS"/>
    <property type="match status" value="1"/>
</dbReference>
<dbReference type="InterPro" id="IPR000884">
    <property type="entry name" value="TSP1_rpt"/>
</dbReference>
<feature type="domain" description="PLAC" evidence="3">
    <location>
        <begin position="93"/>
        <end position="131"/>
    </location>
</feature>
<dbReference type="PROSITE" id="PS50092">
    <property type="entry name" value="TSP1"/>
    <property type="match status" value="1"/>
</dbReference>
<dbReference type="Ensembl" id="ENSCABT00000013449.1">
    <property type="protein sequence ID" value="ENSCABP00000012258.1"/>
    <property type="gene ID" value="ENSCABG00000009188.1"/>
</dbReference>
<name>A0A8C0IQM6_CHEAB</name>
<sequence length="132" mass="14845">MGWKNSTARLWNELVAGWPEGLRKGPANTNLLESTKVEAYTSRWSECSRTCGEGYQYRTVKCYQGDALGHGCDPAFKPDAKQTCQLQVCPMEASEDCEDKTTANCVLVLKVKLCSHWYYRKACCRSCRSKAS</sequence>
<dbReference type="AlphaFoldDB" id="A0A8C0IQM6"/>
<reference evidence="4" key="2">
    <citation type="submission" date="2025-09" db="UniProtKB">
        <authorList>
            <consortium name="Ensembl"/>
        </authorList>
    </citation>
    <scope>IDENTIFICATION</scope>
</reference>
<organism evidence="4 5">
    <name type="scientific">Chelonoidis abingdonii</name>
    <name type="common">Abingdon island giant tortoise</name>
    <name type="synonym">Testudo abingdonii</name>
    <dbReference type="NCBI Taxonomy" id="106734"/>
    <lineage>
        <taxon>Eukaryota</taxon>
        <taxon>Metazoa</taxon>
        <taxon>Chordata</taxon>
        <taxon>Craniata</taxon>
        <taxon>Vertebrata</taxon>
        <taxon>Euteleostomi</taxon>
        <taxon>Archelosauria</taxon>
        <taxon>Testudinata</taxon>
        <taxon>Testudines</taxon>
        <taxon>Cryptodira</taxon>
        <taxon>Durocryptodira</taxon>
        <taxon>Testudinoidea</taxon>
        <taxon>Testudinidae</taxon>
        <taxon>Chelonoidis</taxon>
    </lineage>
</organism>
<dbReference type="GeneTree" id="ENSGT00940000164640"/>
<dbReference type="Pfam" id="PF08686">
    <property type="entry name" value="PLAC"/>
    <property type="match status" value="1"/>
</dbReference>